<feature type="domain" description="HSF-type DNA-binding" evidence="6">
    <location>
        <begin position="55"/>
        <end position="151"/>
    </location>
</feature>
<proteinExistence type="inferred from homology"/>
<dbReference type="Pfam" id="PF00447">
    <property type="entry name" value="HSF_DNA-bind"/>
    <property type="match status" value="1"/>
</dbReference>
<dbReference type="Gene3D" id="1.10.10.10">
    <property type="entry name" value="Winged helix-like DNA-binding domain superfamily/Winged helix DNA-binding domain"/>
    <property type="match status" value="1"/>
</dbReference>
<feature type="non-terminal residue" evidence="7">
    <location>
        <position position="619"/>
    </location>
</feature>
<comment type="similarity">
    <text evidence="4">Belongs to the HSF family.</text>
</comment>
<evidence type="ECO:0000259" key="6">
    <source>
        <dbReference type="SMART" id="SM00415"/>
    </source>
</evidence>
<comment type="caution">
    <text evidence="7">The sequence shown here is derived from an EMBL/GenBank/DDBJ whole genome shotgun (WGS) entry which is preliminary data.</text>
</comment>
<dbReference type="AlphaFoldDB" id="A0ABD3QVG2"/>
<feature type="compositionally biased region" description="Polar residues" evidence="5">
    <location>
        <begin position="516"/>
        <end position="529"/>
    </location>
</feature>
<keyword evidence="8" id="KW-1185">Reference proteome</keyword>
<dbReference type="PANTHER" id="PTHR10015:SF206">
    <property type="entry name" value="HSF-TYPE DNA-BINDING DOMAIN-CONTAINING PROTEIN"/>
    <property type="match status" value="1"/>
</dbReference>
<keyword evidence="2" id="KW-0238">DNA-binding</keyword>
<dbReference type="FunFam" id="1.10.10.10:FF:000479">
    <property type="entry name" value="Predicted protein"/>
    <property type="match status" value="1"/>
</dbReference>
<dbReference type="PANTHER" id="PTHR10015">
    <property type="entry name" value="HEAT SHOCK TRANSCRIPTION FACTOR"/>
    <property type="match status" value="1"/>
</dbReference>
<dbReference type="InterPro" id="IPR036390">
    <property type="entry name" value="WH_DNA-bd_sf"/>
</dbReference>
<organism evidence="7 8">
    <name type="scientific">Cyclotella cryptica</name>
    <dbReference type="NCBI Taxonomy" id="29204"/>
    <lineage>
        <taxon>Eukaryota</taxon>
        <taxon>Sar</taxon>
        <taxon>Stramenopiles</taxon>
        <taxon>Ochrophyta</taxon>
        <taxon>Bacillariophyta</taxon>
        <taxon>Coscinodiscophyceae</taxon>
        <taxon>Thalassiosirophycidae</taxon>
        <taxon>Stephanodiscales</taxon>
        <taxon>Stephanodiscaceae</taxon>
        <taxon>Cyclotella</taxon>
    </lineage>
</organism>
<dbReference type="InterPro" id="IPR036388">
    <property type="entry name" value="WH-like_DNA-bd_sf"/>
</dbReference>
<name>A0ABD3QVG2_9STRA</name>
<dbReference type="Proteomes" id="UP001516023">
    <property type="component" value="Unassembled WGS sequence"/>
</dbReference>
<feature type="compositionally biased region" description="Basic and acidic residues" evidence="5">
    <location>
        <begin position="187"/>
        <end position="196"/>
    </location>
</feature>
<dbReference type="GO" id="GO:0005634">
    <property type="term" value="C:nucleus"/>
    <property type="evidence" value="ECO:0007669"/>
    <property type="project" value="UniProtKB-SubCell"/>
</dbReference>
<dbReference type="SUPFAM" id="SSF46785">
    <property type="entry name" value="Winged helix' DNA-binding domain"/>
    <property type="match status" value="1"/>
</dbReference>
<feature type="region of interest" description="Disordered" evidence="5">
    <location>
        <begin position="503"/>
        <end position="534"/>
    </location>
</feature>
<protein>
    <recommendedName>
        <fullName evidence="6">HSF-type DNA-binding domain-containing protein</fullName>
    </recommendedName>
</protein>
<dbReference type="EMBL" id="JABMIG020000008">
    <property type="protein sequence ID" value="KAL3804423.1"/>
    <property type="molecule type" value="Genomic_DNA"/>
</dbReference>
<keyword evidence="3" id="KW-0539">Nucleus</keyword>
<evidence type="ECO:0000256" key="5">
    <source>
        <dbReference type="SAM" id="MobiDB-lite"/>
    </source>
</evidence>
<reference evidence="7 8" key="1">
    <citation type="journal article" date="2020" name="G3 (Bethesda)">
        <title>Improved Reference Genome for Cyclotella cryptica CCMP332, a Model for Cell Wall Morphogenesis, Salinity Adaptation, and Lipid Production in Diatoms (Bacillariophyta).</title>
        <authorList>
            <person name="Roberts W.R."/>
            <person name="Downey K.M."/>
            <person name="Ruck E.C."/>
            <person name="Traller J.C."/>
            <person name="Alverson A.J."/>
        </authorList>
    </citation>
    <scope>NUCLEOTIDE SEQUENCE [LARGE SCALE GENOMIC DNA]</scope>
    <source>
        <strain evidence="7 8">CCMP332</strain>
    </source>
</reference>
<evidence type="ECO:0000313" key="7">
    <source>
        <dbReference type="EMBL" id="KAL3804423.1"/>
    </source>
</evidence>
<evidence type="ECO:0000313" key="8">
    <source>
        <dbReference type="Proteomes" id="UP001516023"/>
    </source>
</evidence>
<evidence type="ECO:0000256" key="2">
    <source>
        <dbReference type="ARBA" id="ARBA00023125"/>
    </source>
</evidence>
<dbReference type="SMART" id="SM00415">
    <property type="entry name" value="HSF"/>
    <property type="match status" value="1"/>
</dbReference>
<sequence>MNMSEHNNENPGILSPTPIRKKRYVKAALIDHTYNDFSTYQFTDSGSFSQRIGSNVASFPQKLHYILSRPEYHHIISWMSHGRAWKILDKKLLVSVVCKEQFKHEKFESFNRQVNGWGFKRLLRSGPDYKCYYNQYFLRGLPHLTRHMHRLDKPGKRLPNKLEEPDLYELSLRFPLPEINARMVAPNDKHSSRLPESKCLTASRDPHPPITVQSDCNDSSPKVNAVCATFSHTCSPTLVSIANSESKISQWQPESQESEGGELSPFLITHTHYRDVSRSLGNHLPFSCNTFEFSRVSIDNNGSQENYKTERYYENRFGDQGQLNVVQQEYCMLPSRRKFDQPNPNDNTACHTFGQDNEMKSHAASNTQETDSYHLTKWQNRHSLSHHYRKGEQFIYDSQNCIDTPEDASKSQYYESNKHHTWSSRELDHNAQWSYPARTRSWYQHPLAHYYEAHRPAQERCLRNTRNSIGSPHDPFKNYLDESNGHGLGRLAAVAVQESYPHSDSSCRHQLESRSVVHNSSAEHQSYESSEPHGHILHGQDTHYCPCSGSNFPSQVEGVCGENQILPQLGNQHSQWSTKHHAFEDNGETMNRSTDSCNSLSSCIFNDSFFEFEEPAFMF</sequence>
<feature type="region of interest" description="Disordered" evidence="5">
    <location>
        <begin position="187"/>
        <end position="218"/>
    </location>
</feature>
<dbReference type="InterPro" id="IPR000232">
    <property type="entry name" value="HSF_DNA-bd"/>
</dbReference>
<evidence type="ECO:0000256" key="3">
    <source>
        <dbReference type="ARBA" id="ARBA00023242"/>
    </source>
</evidence>
<gene>
    <name evidence="7" type="ORF">HJC23_011351</name>
</gene>
<evidence type="ECO:0000256" key="4">
    <source>
        <dbReference type="RuleBase" id="RU004020"/>
    </source>
</evidence>
<accession>A0ABD3QVG2</accession>
<comment type="subcellular location">
    <subcellularLocation>
        <location evidence="1">Nucleus</location>
    </subcellularLocation>
</comment>
<dbReference type="GO" id="GO:0003677">
    <property type="term" value="F:DNA binding"/>
    <property type="evidence" value="ECO:0007669"/>
    <property type="project" value="UniProtKB-KW"/>
</dbReference>
<evidence type="ECO:0000256" key="1">
    <source>
        <dbReference type="ARBA" id="ARBA00004123"/>
    </source>
</evidence>